<comment type="similarity">
    <text evidence="2 9">Belongs to the Mediator complex subunit 14 family.</text>
</comment>
<dbReference type="PANTHER" id="PTHR12809">
    <property type="entry name" value="MEDIATOR COMPLEX SUBUNIT"/>
    <property type="match status" value="1"/>
</dbReference>
<evidence type="ECO:0000256" key="7">
    <source>
        <dbReference type="ARBA" id="ARBA00023242"/>
    </source>
</evidence>
<feature type="domain" description="Mediator complex subunit MED14 N-terminal" evidence="10">
    <location>
        <begin position="20"/>
        <end position="223"/>
    </location>
</feature>
<evidence type="ECO:0000313" key="11">
    <source>
        <dbReference type="EMBL" id="CCE66176.1"/>
    </source>
</evidence>
<dbReference type="EMBL" id="HE612871">
    <property type="protein sequence ID" value="CCE66176.1"/>
    <property type="molecule type" value="Genomic_DNA"/>
</dbReference>
<protein>
    <recommendedName>
        <fullName evidence="3 9">Mediator of RNA polymerase II transcription subunit 14</fullName>
    </recommendedName>
    <alternativeName>
        <fullName evidence="8 9">Mediator complex subunit 14</fullName>
    </alternativeName>
</protein>
<comment type="function">
    <text evidence="9">Component of the Mediator complex, a coactivator involved in the regulated transcription of nearly all RNA polymerase II-dependent genes. Mediator functions as a bridge to convey information from gene-specific regulatory proteins to the basal RNA polymerase II transcription machinery. Mediator is recruited to promoters by direct interactions with regulatory proteins and serves as a scaffold for the assembly of a functional preinitiation complex with RNA polymerase II and the general transcription factors.</text>
</comment>
<evidence type="ECO:0000259" key="10">
    <source>
        <dbReference type="Pfam" id="PF08638"/>
    </source>
</evidence>
<keyword evidence="12" id="KW-1185">Reference proteome</keyword>
<dbReference type="GO" id="GO:0001093">
    <property type="term" value="F:TFIIB-class transcription factor binding"/>
    <property type="evidence" value="ECO:0007669"/>
    <property type="project" value="EnsemblFungi"/>
</dbReference>
<dbReference type="GeneID" id="11530790"/>
<dbReference type="STRING" id="1071381.G8C1Z8"/>
<dbReference type="InterPro" id="IPR055122">
    <property type="entry name" value="Med14_N"/>
</dbReference>
<evidence type="ECO:0000256" key="2">
    <source>
        <dbReference type="ARBA" id="ARBA00007813"/>
    </source>
</evidence>
<evidence type="ECO:0000256" key="9">
    <source>
        <dbReference type="RuleBase" id="RU365082"/>
    </source>
</evidence>
<keyword evidence="4 9" id="KW-0805">Transcription regulation</keyword>
<gene>
    <name evidence="11" type="primary">TPHA0P00180</name>
    <name evidence="11" type="ordered locus">TPHA_0P00180</name>
</gene>
<dbReference type="GO" id="GO:0051123">
    <property type="term" value="P:RNA polymerase II preinitiation complex assembly"/>
    <property type="evidence" value="ECO:0007669"/>
    <property type="project" value="EnsemblFungi"/>
</dbReference>
<dbReference type="GO" id="GO:0061629">
    <property type="term" value="F:RNA polymerase II-specific DNA-binding transcription factor binding"/>
    <property type="evidence" value="ECO:0007669"/>
    <property type="project" value="EnsemblFungi"/>
</dbReference>
<dbReference type="PANTHER" id="PTHR12809:SF2">
    <property type="entry name" value="MEDIATOR OF RNA POLYMERASE II TRANSCRIPTION SUBUNIT 14"/>
    <property type="match status" value="1"/>
</dbReference>
<dbReference type="HOGENOM" id="CLU_286680_0_0_1"/>
<dbReference type="Proteomes" id="UP000005666">
    <property type="component" value="Chromosome 16"/>
</dbReference>
<dbReference type="eggNOG" id="KOG1875">
    <property type="taxonomic scope" value="Eukaryota"/>
</dbReference>
<organism evidence="11 12">
    <name type="scientific">Tetrapisispora phaffii (strain ATCC 24235 / CBS 4417 / NBRC 1672 / NRRL Y-8282 / UCD 70-5)</name>
    <name type="common">Yeast</name>
    <name type="synonym">Fabospora phaffii</name>
    <dbReference type="NCBI Taxonomy" id="1071381"/>
    <lineage>
        <taxon>Eukaryota</taxon>
        <taxon>Fungi</taxon>
        <taxon>Dikarya</taxon>
        <taxon>Ascomycota</taxon>
        <taxon>Saccharomycotina</taxon>
        <taxon>Saccharomycetes</taxon>
        <taxon>Saccharomycetales</taxon>
        <taxon>Saccharomycetaceae</taxon>
        <taxon>Tetrapisispora</taxon>
    </lineage>
</organism>
<dbReference type="GO" id="GO:0003712">
    <property type="term" value="F:transcription coregulator activity"/>
    <property type="evidence" value="ECO:0007669"/>
    <property type="project" value="UniProtKB-UniRule"/>
</dbReference>
<dbReference type="RefSeq" id="XP_003688610.1">
    <property type="nucleotide sequence ID" value="XM_003688562.1"/>
</dbReference>
<dbReference type="AlphaFoldDB" id="G8C1Z8"/>
<comment type="subcellular location">
    <subcellularLocation>
        <location evidence="1 9">Nucleus</location>
    </subcellularLocation>
</comment>
<dbReference type="OMA" id="MIDLLNW"/>
<sequence length="997" mass="114444">MPDVVEHTAPPLPHVEINQAPLSMVIRNLTVFTIKELSQFIKTNVHVNTNSQEPSSARKINFLQLVIFLRNQFLKLYVLIKWCRTIKGNNFHVLIDLLNWFRTANMTVNNCIWALKNNLITMTNAKLPNADLTTALEVLSLGRPNLPTHNFKMSGEDSSTVLENGALKIPPKLILRRLYDLNLNISIKLSMMDIPPQMKNYRIKDGRVFITVLDEFEIQLATIDSQHPLFFVDLTLLLNNQYLHLNKPRFEKVINDLLHKTEEPLYELYIFLHKYVVTLKLYLIHIELTSLESNGKFFGGNLVHRYDAKKSVITVRYWLNARMGNKGKITIGIDKESNNLVLRWNNEIARGINALPVVYTNILSNIENILDEVMFNHSHLIRAELLSNGIFQEDEENSDVLLFQIPTTCISVAPVQLKIDLISGIFYFKNSTTLLQSYAQQINKSDSIKELTLVLQRLRLDKITYILQNMFEKTGWVCSKVVELEKPIKSHVNTNRSKDNSFNLLQKDIFISLPNWPTHWYLIITVVSSKTSCIIEKRISKILAVKGKWELKYLEDSSVTANLETITYQKIMNLQRTILHKIINHMLIDSLNQLKIKNKICSSSAISSQLPKYVVDDQSIKEGSIFQSTSQKQNSLGYISVIALELTSFLDNSDTAGQIFESSLLLKIDYGKSQIKLFGKFVIDTMMTKFEPENLNINFIKDDPKAFYLDATFMNMNNIVQYLSKFKNNLMQLVSLTDVVERLRKNFESEHFKILNLQPNEVAFKYFEKSTNEPDCTIKIISNDEVIENLQVQLSPSSPQYIIQKFLDDSHMHFHFIFNYLQFTSSLFTSLDLIQNEKKSGLYQNFTKVTVGLHNLNEYQLMYHNPEAGTKISITIELKIVSHNGQKKIQYYVHFSEDNISTKSLAYPLVHKIRQQVFILDKESKDTTLHKNTVRLVNGIACDATSIEAVLLEIHGILKKDSNISDSGTNITAANLDLGATENADTLKIQNQNTITV</sequence>
<dbReference type="GO" id="GO:0060261">
    <property type="term" value="P:positive regulation of transcription initiation by RNA polymerase II"/>
    <property type="evidence" value="ECO:0007669"/>
    <property type="project" value="EnsemblFungi"/>
</dbReference>
<comment type="subunit">
    <text evidence="9">Component of the Mediator complex.</text>
</comment>
<dbReference type="InterPro" id="IPR013947">
    <property type="entry name" value="Mediator_Med14"/>
</dbReference>
<dbReference type="GO" id="GO:0000122">
    <property type="term" value="P:negative regulation of transcription by RNA polymerase II"/>
    <property type="evidence" value="ECO:0007669"/>
    <property type="project" value="EnsemblFungi"/>
</dbReference>
<keyword evidence="7 9" id="KW-0539">Nucleus</keyword>
<dbReference type="GO" id="GO:0016592">
    <property type="term" value="C:mediator complex"/>
    <property type="evidence" value="ECO:0007669"/>
    <property type="project" value="UniProtKB-UniRule"/>
</dbReference>
<evidence type="ECO:0000256" key="8">
    <source>
        <dbReference type="ARBA" id="ARBA00032007"/>
    </source>
</evidence>
<evidence type="ECO:0000256" key="1">
    <source>
        <dbReference type="ARBA" id="ARBA00004123"/>
    </source>
</evidence>
<dbReference type="Pfam" id="PF08638">
    <property type="entry name" value="Med14"/>
    <property type="match status" value="1"/>
</dbReference>
<evidence type="ECO:0000256" key="4">
    <source>
        <dbReference type="ARBA" id="ARBA00023015"/>
    </source>
</evidence>
<reference evidence="11 12" key="1">
    <citation type="journal article" date="2011" name="Proc. Natl. Acad. Sci. U.S.A.">
        <title>Evolutionary erosion of yeast sex chromosomes by mating-type switching accidents.</title>
        <authorList>
            <person name="Gordon J.L."/>
            <person name="Armisen D."/>
            <person name="Proux-Wera E."/>
            <person name="Oheigeartaigh S.S."/>
            <person name="Byrne K.P."/>
            <person name="Wolfe K.H."/>
        </authorList>
    </citation>
    <scope>NUCLEOTIDE SEQUENCE [LARGE SCALE GENOMIC DNA]</scope>
    <source>
        <strain evidence="12">ATCC 24235 / CBS 4417 / NBRC 1672 / NRRL Y-8282 / UCD 70-5</strain>
    </source>
</reference>
<dbReference type="GO" id="GO:0070847">
    <property type="term" value="C:core mediator complex"/>
    <property type="evidence" value="ECO:0007669"/>
    <property type="project" value="EnsemblFungi"/>
</dbReference>
<proteinExistence type="inferred from homology"/>
<evidence type="ECO:0000256" key="3">
    <source>
        <dbReference type="ARBA" id="ARBA00019619"/>
    </source>
</evidence>
<evidence type="ECO:0000313" key="12">
    <source>
        <dbReference type="Proteomes" id="UP000005666"/>
    </source>
</evidence>
<dbReference type="KEGG" id="tpf:TPHA_0P00180"/>
<keyword evidence="6 9" id="KW-0804">Transcription</keyword>
<evidence type="ECO:0000256" key="5">
    <source>
        <dbReference type="ARBA" id="ARBA00023159"/>
    </source>
</evidence>
<dbReference type="OrthoDB" id="205099at2759"/>
<accession>G8C1Z8</accession>
<evidence type="ECO:0000256" key="6">
    <source>
        <dbReference type="ARBA" id="ARBA00023163"/>
    </source>
</evidence>
<dbReference type="GO" id="GO:0032968">
    <property type="term" value="P:positive regulation of transcription elongation by RNA polymerase II"/>
    <property type="evidence" value="ECO:0007669"/>
    <property type="project" value="EnsemblFungi"/>
</dbReference>
<name>G8C1Z8_TETPH</name>
<keyword evidence="5 9" id="KW-0010">Activator</keyword>